<feature type="transmembrane region" description="Helical" evidence="1">
    <location>
        <begin position="91"/>
        <end position="107"/>
    </location>
</feature>
<keyword evidence="1" id="KW-1133">Transmembrane helix</keyword>
<dbReference type="PANTHER" id="PTHR36974">
    <property type="entry name" value="MEMBRANE PROTEIN-RELATED"/>
    <property type="match status" value="1"/>
</dbReference>
<name>A0A4U9W7U8_9SPHI</name>
<feature type="transmembrane region" description="Helical" evidence="1">
    <location>
        <begin position="66"/>
        <end position="84"/>
    </location>
</feature>
<sequence length="149" mass="16807">MKPFYILIIVFIFSNLTIWFSKGHGDHVLAGKIALSVMLLFTALGHFIYTTGMELMLPDFVPFKRTVVYVTGVFEALAAVGIFVSTCSRETGIMLILFFIAVLPANIRACFSHLNYETASFDGAGPAYLWFRIPFQLLLICWTYYVAIQ</sequence>
<dbReference type="RefSeq" id="WP_028068635.1">
    <property type="nucleotide sequence ID" value="NZ_LR590484.1"/>
</dbReference>
<evidence type="ECO:0000313" key="2">
    <source>
        <dbReference type="EMBL" id="VTR54931.1"/>
    </source>
</evidence>
<dbReference type="GeneID" id="78465738"/>
<dbReference type="Proteomes" id="UP000308196">
    <property type="component" value="Chromosome"/>
</dbReference>
<dbReference type="KEGG" id="stha:NCTC11429_05194"/>
<keyword evidence="1" id="KW-0812">Transmembrane</keyword>
<feature type="transmembrane region" description="Helical" evidence="1">
    <location>
        <begin position="33"/>
        <end position="51"/>
    </location>
</feature>
<gene>
    <name evidence="2" type="ORF">NCTC11429_05194</name>
</gene>
<evidence type="ECO:0000256" key="1">
    <source>
        <dbReference type="SAM" id="Phobius"/>
    </source>
</evidence>
<keyword evidence="1" id="KW-0472">Membrane</keyword>
<reference evidence="2 3" key="1">
    <citation type="submission" date="2019-05" db="EMBL/GenBank/DDBJ databases">
        <authorList>
            <consortium name="Pathogen Informatics"/>
        </authorList>
    </citation>
    <scope>NUCLEOTIDE SEQUENCE [LARGE SCALE GENOMIC DNA]</scope>
    <source>
        <strain evidence="2 3">NCTC11429</strain>
    </source>
</reference>
<proteinExistence type="predicted"/>
<organism evidence="2 3">
    <name type="scientific">Sphingobacterium thalpophilum</name>
    <dbReference type="NCBI Taxonomy" id="259"/>
    <lineage>
        <taxon>Bacteria</taxon>
        <taxon>Pseudomonadati</taxon>
        <taxon>Bacteroidota</taxon>
        <taxon>Sphingobacteriia</taxon>
        <taxon>Sphingobacteriales</taxon>
        <taxon>Sphingobacteriaceae</taxon>
        <taxon>Sphingobacterium</taxon>
    </lineage>
</organism>
<feature type="transmembrane region" description="Helical" evidence="1">
    <location>
        <begin position="6"/>
        <end position="21"/>
    </location>
</feature>
<feature type="transmembrane region" description="Helical" evidence="1">
    <location>
        <begin position="127"/>
        <end position="147"/>
    </location>
</feature>
<dbReference type="AlphaFoldDB" id="A0A4U9W7U8"/>
<protein>
    <submittedName>
        <fullName evidence="2">Predicted membrane protein</fullName>
    </submittedName>
</protein>
<dbReference type="STRING" id="1123265.GCA_000686625_00531"/>
<evidence type="ECO:0000313" key="3">
    <source>
        <dbReference type="Proteomes" id="UP000308196"/>
    </source>
</evidence>
<dbReference type="EMBL" id="LR590484">
    <property type="protein sequence ID" value="VTR54931.1"/>
    <property type="molecule type" value="Genomic_DNA"/>
</dbReference>
<dbReference type="PANTHER" id="PTHR36974:SF1">
    <property type="entry name" value="DOXX FAMILY MEMBRANE PROTEIN"/>
    <property type="match status" value="1"/>
</dbReference>
<accession>A0A4U9W7U8</accession>